<comment type="caution">
    <text evidence="4">The sequence shown here is derived from an EMBL/GenBank/DDBJ whole genome shotgun (WGS) entry which is preliminary data.</text>
</comment>
<dbReference type="Proteomes" id="UP000031952">
    <property type="component" value="Unassembled WGS sequence"/>
</dbReference>
<feature type="binding site" evidence="2">
    <location>
        <position position="268"/>
    </location>
    <ligand>
        <name>Zn(2+)</name>
        <dbReference type="ChEBI" id="CHEBI:29105"/>
        <note>catalytic</note>
    </ligand>
</feature>
<reference evidence="4 5" key="1">
    <citation type="submission" date="2014-12" db="EMBL/GenBank/DDBJ databases">
        <title>Whole genome sequence of Candidatus Rickettsia asemboensis strain NMRCii isolated from cat fleas in west Kenya.</title>
        <authorList>
            <person name="Jima D."/>
            <person name="Luce-Fedrow A."/>
            <person name="Yang Y."/>
            <person name="Maina A.N."/>
            <person name="Snesrud E.C."/>
            <person name="Jarman R.G."/>
            <person name="Richards A.L."/>
            <person name="Hang J."/>
        </authorList>
    </citation>
    <scope>NUCLEOTIDE SEQUENCE [LARGE SCALE GENOMIC DNA]</scope>
    <source>
        <strain evidence="4 5">NMRCii</strain>
    </source>
</reference>
<evidence type="ECO:0000313" key="5">
    <source>
        <dbReference type="Proteomes" id="UP000031952"/>
    </source>
</evidence>
<dbReference type="PROSITE" id="PS52034">
    <property type="entry name" value="PEPTIDASE_M32"/>
    <property type="match status" value="1"/>
</dbReference>
<comment type="cofactor">
    <cofactor evidence="2">
        <name>Zn(2+)</name>
        <dbReference type="ChEBI" id="CHEBI:29105"/>
    </cofactor>
    <text evidence="2">Binds 1 zinc ion per subunit.</text>
</comment>
<accession>A0A0C2LZ51</accession>
<keyword evidence="5" id="KW-1185">Reference proteome</keyword>
<keyword evidence="1 2" id="KW-0479">Metal-binding</keyword>
<dbReference type="PIRSF" id="PIRSF006615">
    <property type="entry name" value="Zn_crbxpep_Taq"/>
    <property type="match status" value="1"/>
</dbReference>
<dbReference type="AlphaFoldDB" id="A0A0C2LZ51"/>
<gene>
    <name evidence="4" type="ORF">SB78_04325</name>
</gene>
<comment type="catalytic activity">
    <reaction evidence="1">
        <text>Release of a C-terminal amino acid with broad specificity, except for -Pro.</text>
        <dbReference type="EC" id="3.4.17.19"/>
    </reaction>
</comment>
<evidence type="ECO:0000256" key="1">
    <source>
        <dbReference type="PIRNR" id="PIRNR006615"/>
    </source>
</evidence>
<dbReference type="InterPro" id="IPR001333">
    <property type="entry name" value="Peptidase_M32_Taq"/>
</dbReference>
<dbReference type="CDD" id="cd06460">
    <property type="entry name" value="M32_Taq"/>
    <property type="match status" value="1"/>
</dbReference>
<proteinExistence type="inferred from homology"/>
<comment type="similarity">
    <text evidence="1">Belongs to the peptidase M32 family.</text>
</comment>
<feature type="binding site" evidence="2">
    <location>
        <position position="264"/>
    </location>
    <ligand>
        <name>Zn(2+)</name>
        <dbReference type="ChEBI" id="CHEBI:29105"/>
        <note>catalytic</note>
    </ligand>
</feature>
<dbReference type="GO" id="GO:0046872">
    <property type="term" value="F:metal ion binding"/>
    <property type="evidence" value="ECO:0007669"/>
    <property type="project" value="UniProtKB-KW"/>
</dbReference>
<keyword evidence="1" id="KW-0482">Metalloprotease</keyword>
<feature type="active site" description="Proton donor/acceptor" evidence="3">
    <location>
        <position position="265"/>
    </location>
</feature>
<dbReference type="PANTHER" id="PTHR34217:SF1">
    <property type="entry name" value="CARBOXYPEPTIDASE 1"/>
    <property type="match status" value="1"/>
</dbReference>
<dbReference type="Pfam" id="PF02074">
    <property type="entry name" value="Peptidase_M32"/>
    <property type="match status" value="1"/>
</dbReference>
<keyword evidence="1" id="KW-0121">Carboxypeptidase</keyword>
<keyword evidence="1" id="KW-0645">Protease</keyword>
<feature type="binding site" evidence="2">
    <location>
        <position position="294"/>
    </location>
    <ligand>
        <name>Zn(2+)</name>
        <dbReference type="ChEBI" id="CHEBI:29105"/>
        <note>catalytic</note>
    </ligand>
</feature>
<dbReference type="PRINTS" id="PR00998">
    <property type="entry name" value="CRBOXYPTASET"/>
</dbReference>
<dbReference type="GO" id="GO:0004181">
    <property type="term" value="F:metallocarboxypeptidase activity"/>
    <property type="evidence" value="ECO:0007669"/>
    <property type="project" value="UniProtKB-UniRule"/>
</dbReference>
<keyword evidence="1" id="KW-0378">Hydrolase</keyword>
<dbReference type="EC" id="3.4.17.19" evidence="1"/>
<keyword evidence="2" id="KW-0862">Zinc</keyword>
<organism evidence="4 5">
    <name type="scientific">Rickettsia asembonensis</name>
    <dbReference type="NCBI Taxonomy" id="1068590"/>
    <lineage>
        <taxon>Bacteria</taxon>
        <taxon>Pseudomonadati</taxon>
        <taxon>Pseudomonadota</taxon>
        <taxon>Alphaproteobacteria</taxon>
        <taxon>Rickettsiales</taxon>
        <taxon>Rickettsiaceae</taxon>
        <taxon>Rickettsieae</taxon>
        <taxon>Rickettsia</taxon>
        <taxon>spotted fever group</taxon>
    </lineage>
</organism>
<dbReference type="EMBL" id="JWSW01000032">
    <property type="protein sequence ID" value="KIJ88672.1"/>
    <property type="molecule type" value="Genomic_DNA"/>
</dbReference>
<dbReference type="PANTHER" id="PTHR34217">
    <property type="entry name" value="METAL-DEPENDENT CARBOXYPEPTIDASE"/>
    <property type="match status" value="1"/>
</dbReference>
<dbReference type="Gene3D" id="1.10.1370.30">
    <property type="match status" value="1"/>
</dbReference>
<dbReference type="RefSeq" id="WP_041078894.1">
    <property type="nucleotide sequence ID" value="NZ_JWSW01000032.1"/>
</dbReference>
<dbReference type="SUPFAM" id="SSF55486">
    <property type="entry name" value="Metalloproteases ('zincins'), catalytic domain"/>
    <property type="match status" value="1"/>
</dbReference>
<protein>
    <recommendedName>
        <fullName evidence="1">Metal-dependent carboxypeptidase</fullName>
        <ecNumber evidence="1">3.4.17.19</ecNumber>
    </recommendedName>
</protein>
<evidence type="ECO:0000256" key="3">
    <source>
        <dbReference type="PIRSR" id="PIRSR006615-2"/>
    </source>
</evidence>
<dbReference type="GO" id="GO:0006508">
    <property type="term" value="P:proteolysis"/>
    <property type="evidence" value="ECO:0007669"/>
    <property type="project" value="UniProtKB-UniRule"/>
</dbReference>
<evidence type="ECO:0000256" key="2">
    <source>
        <dbReference type="PIRSR" id="PIRSR006615-1"/>
    </source>
</evidence>
<evidence type="ECO:0000313" key="4">
    <source>
        <dbReference type="EMBL" id="KIJ88672.1"/>
    </source>
</evidence>
<name>A0A0C2LZ51_9RICK</name>
<comment type="function">
    <text evidence="1">Broad specificity carboxypetidase that releases amino acids sequentially from the C-terminus, including neutral, aromatic, polar and basic residues.</text>
</comment>
<sequence length="496" mass="57160">MNNNYTKLENEFATISHFNNILSILYWDVAVNMPMGSGESRTNEIVTLTSLVHSLLKSPMLKELVSKAKEESKSLDDWQNANIREIERQIIDANCIDEQLQKKLVAATTKAELVWREARKNNDYNLFKPHLQKVLDYTKEVAKVRADAFNCGLYDSLIDMFDPSRKSSEIKQVFSVLKKELPQLINKVLEKQKSEKELVKNGELAPEMQKRIGKRIMEIMQFDLTKGRLDESTHPFCGGTPNDIRLTTRYYKDNFISGLMGIIHETGHALYEQNLPEMYKGQPVGHPKGMAFHESQSLFMEMQVGRSREFTEFLAKLLRDEFAFKSEEYSAENLYRKITKVKPDFIRVDADEVTYPLHVILRFEIEELLITGDLNLDELPSFWDNKMQEYLGIKPVSFSNGCLQDIHWSHGNFGYFPAYTNGAIIASMVMKKVKEMYPNIKDDILKGDFSNLNNYLNKNFRNLGSLKNSADLLKSASGEDKINPEVYIGYLEGKYL</sequence>